<keyword evidence="5" id="KW-1185">Reference proteome</keyword>
<dbReference type="EMBL" id="CP015378">
    <property type="protein sequence ID" value="ANC76346.1"/>
    <property type="molecule type" value="Genomic_DNA"/>
</dbReference>
<dbReference type="InterPro" id="IPR049293">
    <property type="entry name" value="DUF6843"/>
</dbReference>
<sequence>MKKYIIVAISLLFLAGCSFNKQETTNNIFLIPEGFEGSIFTFYNMPDEPPLKKEDDYTVIPVKEKTLDVLKDTEISQYGVSFTSTKDMIYGVVNDKYYYVDKNGKRKEINDQCISLGSNGGFSGKNGEDIKYSVIQVTSSSCGPSFKENGRNDFNAQVNHVGKYYFQKLAIKK</sequence>
<proteinExistence type="predicted"/>
<keyword evidence="1 2" id="KW-0732">Signal</keyword>
<dbReference type="AlphaFoldDB" id="A0A160IKJ0"/>
<gene>
    <name evidence="4" type="ORF">ABE65_005825</name>
</gene>
<evidence type="ECO:0000259" key="3">
    <source>
        <dbReference type="Pfam" id="PF20862"/>
    </source>
</evidence>
<feature type="signal peptide" evidence="2">
    <location>
        <begin position="1"/>
        <end position="20"/>
    </location>
</feature>
<evidence type="ECO:0000313" key="4">
    <source>
        <dbReference type="EMBL" id="ANC76346.1"/>
    </source>
</evidence>
<dbReference type="RefSeq" id="WP_066392312.1">
    <property type="nucleotide sequence ID" value="NZ_CP015378.1"/>
</dbReference>
<dbReference type="InterPro" id="IPR012640">
    <property type="entry name" value="Membr_lipoprot_lipid_attach_CS"/>
</dbReference>
<dbReference type="Proteomes" id="UP000076623">
    <property type="component" value="Chromosome"/>
</dbReference>
<organism evidence="4 5">
    <name type="scientific">Fictibacillus phosphorivorans</name>
    <dbReference type="NCBI Taxonomy" id="1221500"/>
    <lineage>
        <taxon>Bacteria</taxon>
        <taxon>Bacillati</taxon>
        <taxon>Bacillota</taxon>
        <taxon>Bacilli</taxon>
        <taxon>Bacillales</taxon>
        <taxon>Fictibacillaceae</taxon>
        <taxon>Fictibacillus</taxon>
    </lineage>
</organism>
<evidence type="ECO:0000313" key="5">
    <source>
        <dbReference type="Proteomes" id="UP000076623"/>
    </source>
</evidence>
<dbReference type="KEGG" id="fpn:ABE65_005825"/>
<name>A0A160IKJ0_9BACL</name>
<feature type="domain" description="DUF6843" evidence="3">
    <location>
        <begin position="24"/>
        <end position="146"/>
    </location>
</feature>
<protein>
    <recommendedName>
        <fullName evidence="3">DUF6843 domain-containing protein</fullName>
    </recommendedName>
</protein>
<dbReference type="PROSITE" id="PS51257">
    <property type="entry name" value="PROKAR_LIPOPROTEIN"/>
    <property type="match status" value="1"/>
</dbReference>
<feature type="chain" id="PRO_5039078201" description="DUF6843 domain-containing protein" evidence="2">
    <location>
        <begin position="21"/>
        <end position="173"/>
    </location>
</feature>
<dbReference type="Pfam" id="PF20862">
    <property type="entry name" value="DUF6843"/>
    <property type="match status" value="1"/>
</dbReference>
<evidence type="ECO:0000256" key="2">
    <source>
        <dbReference type="SAM" id="SignalP"/>
    </source>
</evidence>
<evidence type="ECO:0000256" key="1">
    <source>
        <dbReference type="ARBA" id="ARBA00022729"/>
    </source>
</evidence>
<reference evidence="4 5" key="1">
    <citation type="submission" date="2016-04" db="EMBL/GenBank/DDBJ databases">
        <title>Complete genome sequence of Fictibacillus phosphorivorans G25-29, a strain toxic to nematodes.</title>
        <authorList>
            <person name="Zheng Z."/>
        </authorList>
    </citation>
    <scope>NUCLEOTIDE SEQUENCE [LARGE SCALE GENOMIC DNA]</scope>
    <source>
        <strain evidence="4 5">G25-29</strain>
    </source>
</reference>
<dbReference type="Pfam" id="PF08139">
    <property type="entry name" value="LPAM_1"/>
    <property type="match status" value="1"/>
</dbReference>
<accession>A0A160IKJ0</accession>